<feature type="region of interest" description="Disordered" evidence="1">
    <location>
        <begin position="306"/>
        <end position="333"/>
    </location>
</feature>
<sequence length="333" mass="38437">MIDKKKRADPRQQLVDAYVASLEQGKIPWYKGWTVERPYNIVSKTAYKGLNQLILQLAADQEEYKDPRWMTFKQAKDNGWKVRKGEHGIKLTGWAVFDIEKNKTISLAEFNRRKKEDPDFDKNRYRLFQGRSFVVFNAAQVEGVPEYVRGPIQIKGNELIERLPSQMGVALKHGGDNAFYHPLHDFVRIPDKENFVDDYVYDSTLLHELCHASGHHTRLNRDLTGKFGSESYAKEELRAEIGSSFLMAALQIKPSPAHIRRHAAYIQSWITILKKDPKELEAAVRGAEKIEKYIISVGDWEKELEVTNDGKLKQNETPHKSKSRSSKNNDPER</sequence>
<dbReference type="STRING" id="1702221.AALO17_06220"/>
<evidence type="ECO:0000313" key="5">
    <source>
        <dbReference type="Proteomes" id="UP000069771"/>
    </source>
</evidence>
<dbReference type="AlphaFoldDB" id="A0A140DSX9"/>
<dbReference type="Pfam" id="PF18818">
    <property type="entry name" value="MPTase-PolyVal"/>
    <property type="match status" value="1"/>
</dbReference>
<name>A0A140DSX9_9FIRM</name>
<dbReference type="GO" id="GO:0003697">
    <property type="term" value="F:single-stranded DNA binding"/>
    <property type="evidence" value="ECO:0007669"/>
    <property type="project" value="InterPro"/>
</dbReference>
<evidence type="ECO:0000256" key="1">
    <source>
        <dbReference type="SAM" id="MobiDB-lite"/>
    </source>
</evidence>
<protein>
    <recommendedName>
        <fullName evidence="6">DUF1738 domain-containing protein</fullName>
    </recommendedName>
</protein>
<evidence type="ECO:0000259" key="2">
    <source>
        <dbReference type="Pfam" id="PF08401"/>
    </source>
</evidence>
<keyword evidence="5" id="KW-1185">Reference proteome</keyword>
<dbReference type="EMBL" id="CP011391">
    <property type="protein sequence ID" value="AMK53756.1"/>
    <property type="molecule type" value="Genomic_DNA"/>
</dbReference>
<dbReference type="Proteomes" id="UP000069771">
    <property type="component" value="Chromosome"/>
</dbReference>
<proteinExistence type="predicted"/>
<reference evidence="4 5" key="1">
    <citation type="journal article" date="2016" name="Gut Pathog.">
        <title>Whole genome sequencing of "Faecalibaculum rodentium" ALO17, isolated from C57BL/6J laboratory mouse feces.</title>
        <authorList>
            <person name="Lim S."/>
            <person name="Chang D.H."/>
            <person name="Ahn S."/>
            <person name="Kim B.C."/>
        </authorList>
    </citation>
    <scope>NUCLEOTIDE SEQUENCE [LARGE SCALE GENOMIC DNA]</scope>
    <source>
        <strain evidence="4 5">Alo17</strain>
    </source>
</reference>
<dbReference type="KEGG" id="fro:AALO17_06220"/>
<dbReference type="Pfam" id="PF08401">
    <property type="entry name" value="ArdcN"/>
    <property type="match status" value="1"/>
</dbReference>
<evidence type="ECO:0008006" key="6">
    <source>
        <dbReference type="Google" id="ProtNLM"/>
    </source>
</evidence>
<dbReference type="PATRIC" id="fig|1702221.3.peg.595"/>
<feature type="compositionally biased region" description="Basic and acidic residues" evidence="1">
    <location>
        <begin position="306"/>
        <end position="319"/>
    </location>
</feature>
<dbReference type="PIRSF" id="PIRSF037112">
    <property type="entry name" value="Antirestriction_ArdC"/>
    <property type="match status" value="1"/>
</dbReference>
<evidence type="ECO:0000313" key="4">
    <source>
        <dbReference type="EMBL" id="AMK53756.1"/>
    </source>
</evidence>
<dbReference type="InterPro" id="IPR017113">
    <property type="entry name" value="Antirestriction_ArdC"/>
</dbReference>
<organism evidence="4 5">
    <name type="scientific">Faecalibaculum rodentium</name>
    <dbReference type="NCBI Taxonomy" id="1702221"/>
    <lineage>
        <taxon>Bacteria</taxon>
        <taxon>Bacillati</taxon>
        <taxon>Bacillota</taxon>
        <taxon>Erysipelotrichia</taxon>
        <taxon>Erysipelotrichales</taxon>
        <taxon>Erysipelotrichaceae</taxon>
        <taxon>Faecalibaculum</taxon>
    </lineage>
</organism>
<feature type="domain" description="Polyvalent protein metallopeptidase" evidence="3">
    <location>
        <begin position="160"/>
        <end position="283"/>
    </location>
</feature>
<evidence type="ECO:0000259" key="3">
    <source>
        <dbReference type="Pfam" id="PF18818"/>
    </source>
</evidence>
<dbReference type="InterPro" id="IPR041459">
    <property type="entry name" value="MPTase-PolyVal"/>
</dbReference>
<dbReference type="InterPro" id="IPR013610">
    <property type="entry name" value="ArdC_N"/>
</dbReference>
<accession>A0A140DSX9</accession>
<gene>
    <name evidence="4" type="ORF">AALO17_06220</name>
</gene>
<feature type="domain" description="N-terminal" evidence="2">
    <location>
        <begin position="9"/>
        <end position="136"/>
    </location>
</feature>